<dbReference type="Proteomes" id="UP000595895">
    <property type="component" value="Chromosome"/>
</dbReference>
<dbReference type="EMBL" id="CP066802">
    <property type="protein sequence ID" value="QQM67162.1"/>
    <property type="molecule type" value="Genomic_DNA"/>
</dbReference>
<protein>
    <submittedName>
        <fullName evidence="1">Uncharacterized protein</fullName>
    </submittedName>
</protein>
<organism evidence="1 2">
    <name type="scientific">Actinomyces weissii</name>
    <dbReference type="NCBI Taxonomy" id="675090"/>
    <lineage>
        <taxon>Bacteria</taxon>
        <taxon>Bacillati</taxon>
        <taxon>Actinomycetota</taxon>
        <taxon>Actinomycetes</taxon>
        <taxon>Actinomycetales</taxon>
        <taxon>Actinomycetaceae</taxon>
        <taxon>Actinomyces</taxon>
    </lineage>
</organism>
<name>A0A7T7M952_9ACTO</name>
<dbReference type="RefSeq" id="WP_200275509.1">
    <property type="nucleotide sequence ID" value="NZ_CP066802.1"/>
</dbReference>
<evidence type="ECO:0000313" key="1">
    <source>
        <dbReference type="EMBL" id="QQM67162.1"/>
    </source>
</evidence>
<gene>
    <name evidence="1" type="ORF">JG540_09110</name>
</gene>
<accession>A0A7T7M952</accession>
<dbReference type="KEGG" id="awe:JG540_09110"/>
<keyword evidence="2" id="KW-1185">Reference proteome</keyword>
<proteinExistence type="predicted"/>
<evidence type="ECO:0000313" key="2">
    <source>
        <dbReference type="Proteomes" id="UP000595895"/>
    </source>
</evidence>
<sequence length="155" mass="16993">MDPVLNPYVPGAARRPAAVVWDDAALSHVVDRSGRYPYFIQQFGQEAWNAATGKHIDVQAAELGVVSGLGQLDNGFFRVRWDRTTQAEKRYLRAMCPEGEDGIGSGEVASRLHKTSQSRVRNSLIRKGIVYAPDHGVVAFTVPGMAGFISRQHGE</sequence>
<reference evidence="1 2" key="1">
    <citation type="submission" date="2020-12" db="EMBL/GenBank/DDBJ databases">
        <authorList>
            <person name="Zhou J."/>
        </authorList>
    </citation>
    <scope>NUCLEOTIDE SEQUENCE [LARGE SCALE GENOMIC DNA]</scope>
    <source>
        <strain evidence="1 2">CCUG 61299</strain>
    </source>
</reference>
<dbReference type="AlphaFoldDB" id="A0A7T7M952"/>